<keyword evidence="1" id="KW-0812">Transmembrane</keyword>
<evidence type="ECO:0000313" key="3">
    <source>
        <dbReference type="EMBL" id="PAA66781.1"/>
    </source>
</evidence>
<dbReference type="Proteomes" id="UP000215902">
    <property type="component" value="Unassembled WGS sequence"/>
</dbReference>
<name>A0A267EZ55_9PLAT</name>
<keyword evidence="5" id="KW-1185">Reference proteome</keyword>
<proteinExistence type="predicted"/>
<protein>
    <submittedName>
        <fullName evidence="3">Uncharacterized protein</fullName>
    </submittedName>
</protein>
<dbReference type="EMBL" id="NIVC01001531">
    <property type="protein sequence ID" value="PAA66789.1"/>
    <property type="molecule type" value="Genomic_DNA"/>
</dbReference>
<evidence type="ECO:0000313" key="2">
    <source>
        <dbReference type="EMBL" id="PAA52563.1"/>
    </source>
</evidence>
<keyword evidence="1" id="KW-0472">Membrane</keyword>
<accession>A0A267EZ55</accession>
<organism evidence="3 5">
    <name type="scientific">Macrostomum lignano</name>
    <dbReference type="NCBI Taxonomy" id="282301"/>
    <lineage>
        <taxon>Eukaryota</taxon>
        <taxon>Metazoa</taxon>
        <taxon>Spiralia</taxon>
        <taxon>Lophotrochozoa</taxon>
        <taxon>Platyhelminthes</taxon>
        <taxon>Rhabditophora</taxon>
        <taxon>Macrostomorpha</taxon>
        <taxon>Macrostomida</taxon>
        <taxon>Macrostomidae</taxon>
        <taxon>Macrostomum</taxon>
    </lineage>
</organism>
<reference evidence="3 5" key="1">
    <citation type="submission" date="2017-06" db="EMBL/GenBank/DDBJ databases">
        <title>A platform for efficient transgenesis in Macrostomum lignano, a flatworm model organism for stem cell research.</title>
        <authorList>
            <person name="Berezikov E."/>
        </authorList>
    </citation>
    <scope>NUCLEOTIDE SEQUENCE [LARGE SCALE GENOMIC DNA]</scope>
    <source>
        <strain evidence="3">DV1</strain>
        <tissue evidence="3">Whole organism</tissue>
    </source>
</reference>
<comment type="caution">
    <text evidence="3">The sequence shown here is derived from an EMBL/GenBank/DDBJ whole genome shotgun (WGS) entry which is preliminary data.</text>
</comment>
<evidence type="ECO:0000256" key="1">
    <source>
        <dbReference type="SAM" id="Phobius"/>
    </source>
</evidence>
<evidence type="ECO:0000313" key="4">
    <source>
        <dbReference type="EMBL" id="PAA66789.1"/>
    </source>
</evidence>
<dbReference type="EMBL" id="NIVC01001532">
    <property type="protein sequence ID" value="PAA66781.1"/>
    <property type="molecule type" value="Genomic_DNA"/>
</dbReference>
<sequence length="93" mass="11343">MLLFLRRCFWEARVFTVQHPFLSLATMLGLSGSAIYLSEDRYRFLTAQSRAELQRMESLSWRERWFINFKDKQRLILPESVYRRLFDEDDKSE</sequence>
<dbReference type="AlphaFoldDB" id="A0A267EZ55"/>
<keyword evidence="1" id="KW-1133">Transmembrane helix</keyword>
<dbReference type="EMBL" id="NIVC01003217">
    <property type="protein sequence ID" value="PAA52563.1"/>
    <property type="molecule type" value="Genomic_DNA"/>
</dbReference>
<gene>
    <name evidence="4" type="ORF">BOX15_Mlig011011g1</name>
    <name evidence="3" type="ORF">BOX15_Mlig011011g2</name>
    <name evidence="2" type="ORF">BOX15_Mlig011011g3</name>
</gene>
<feature type="transmembrane region" description="Helical" evidence="1">
    <location>
        <begin position="20"/>
        <end position="38"/>
    </location>
</feature>
<evidence type="ECO:0000313" key="5">
    <source>
        <dbReference type="Proteomes" id="UP000215902"/>
    </source>
</evidence>